<name>A0A4Y7TK11_COPMI</name>
<accession>A0A4Y7TK11</accession>
<protein>
    <submittedName>
        <fullName evidence="1">Uncharacterized protein</fullName>
    </submittedName>
</protein>
<dbReference type="EMBL" id="QPFP01000011">
    <property type="protein sequence ID" value="TEB33839.1"/>
    <property type="molecule type" value="Genomic_DNA"/>
</dbReference>
<evidence type="ECO:0000313" key="1">
    <source>
        <dbReference type="EMBL" id="TEB33839.1"/>
    </source>
</evidence>
<sequence length="103" mass="11375">MNTCRQSLLLLIVNSQPPSTMHALCCFSPRSRGSRRTQHCTLWRNPGSISNSSRAISCLENTFIIASIIIEPGSRAVKRLLDSEPTTAGRVSNVCISNLFNNR</sequence>
<comment type="caution">
    <text evidence="1">The sequence shown here is derived from an EMBL/GenBank/DDBJ whole genome shotgun (WGS) entry which is preliminary data.</text>
</comment>
<reference evidence="1 2" key="1">
    <citation type="journal article" date="2019" name="Nat. Ecol. Evol.">
        <title>Megaphylogeny resolves global patterns of mushroom evolution.</title>
        <authorList>
            <person name="Varga T."/>
            <person name="Krizsan K."/>
            <person name="Foldi C."/>
            <person name="Dima B."/>
            <person name="Sanchez-Garcia M."/>
            <person name="Sanchez-Ramirez S."/>
            <person name="Szollosi G.J."/>
            <person name="Szarkandi J.G."/>
            <person name="Papp V."/>
            <person name="Albert L."/>
            <person name="Andreopoulos W."/>
            <person name="Angelini C."/>
            <person name="Antonin V."/>
            <person name="Barry K.W."/>
            <person name="Bougher N.L."/>
            <person name="Buchanan P."/>
            <person name="Buyck B."/>
            <person name="Bense V."/>
            <person name="Catcheside P."/>
            <person name="Chovatia M."/>
            <person name="Cooper J."/>
            <person name="Damon W."/>
            <person name="Desjardin D."/>
            <person name="Finy P."/>
            <person name="Geml J."/>
            <person name="Haridas S."/>
            <person name="Hughes K."/>
            <person name="Justo A."/>
            <person name="Karasinski D."/>
            <person name="Kautmanova I."/>
            <person name="Kiss B."/>
            <person name="Kocsube S."/>
            <person name="Kotiranta H."/>
            <person name="LaButti K.M."/>
            <person name="Lechner B.E."/>
            <person name="Liimatainen K."/>
            <person name="Lipzen A."/>
            <person name="Lukacs Z."/>
            <person name="Mihaltcheva S."/>
            <person name="Morgado L.N."/>
            <person name="Niskanen T."/>
            <person name="Noordeloos M.E."/>
            <person name="Ohm R.A."/>
            <person name="Ortiz-Santana B."/>
            <person name="Ovrebo C."/>
            <person name="Racz N."/>
            <person name="Riley R."/>
            <person name="Savchenko A."/>
            <person name="Shiryaev A."/>
            <person name="Soop K."/>
            <person name="Spirin V."/>
            <person name="Szebenyi C."/>
            <person name="Tomsovsky M."/>
            <person name="Tulloss R.E."/>
            <person name="Uehling J."/>
            <person name="Grigoriev I.V."/>
            <person name="Vagvolgyi C."/>
            <person name="Papp T."/>
            <person name="Martin F.M."/>
            <person name="Miettinen O."/>
            <person name="Hibbett D.S."/>
            <person name="Nagy L.G."/>
        </authorList>
    </citation>
    <scope>NUCLEOTIDE SEQUENCE [LARGE SCALE GENOMIC DNA]</scope>
    <source>
        <strain evidence="1 2">FP101781</strain>
    </source>
</reference>
<proteinExistence type="predicted"/>
<dbReference type="Proteomes" id="UP000298030">
    <property type="component" value="Unassembled WGS sequence"/>
</dbReference>
<organism evidence="1 2">
    <name type="scientific">Coprinellus micaceus</name>
    <name type="common">Glistening ink-cap mushroom</name>
    <name type="synonym">Coprinus micaceus</name>
    <dbReference type="NCBI Taxonomy" id="71717"/>
    <lineage>
        <taxon>Eukaryota</taxon>
        <taxon>Fungi</taxon>
        <taxon>Dikarya</taxon>
        <taxon>Basidiomycota</taxon>
        <taxon>Agaricomycotina</taxon>
        <taxon>Agaricomycetes</taxon>
        <taxon>Agaricomycetidae</taxon>
        <taxon>Agaricales</taxon>
        <taxon>Agaricineae</taxon>
        <taxon>Psathyrellaceae</taxon>
        <taxon>Coprinellus</taxon>
    </lineage>
</organism>
<dbReference type="AlphaFoldDB" id="A0A4Y7TK11"/>
<gene>
    <name evidence="1" type="ORF">FA13DRAFT_114475</name>
</gene>
<evidence type="ECO:0000313" key="2">
    <source>
        <dbReference type="Proteomes" id="UP000298030"/>
    </source>
</evidence>
<keyword evidence="2" id="KW-1185">Reference proteome</keyword>